<feature type="region of interest" description="Disordered" evidence="1">
    <location>
        <begin position="126"/>
        <end position="149"/>
    </location>
</feature>
<dbReference type="OrthoDB" id="5984608at2759"/>
<evidence type="ECO:0000256" key="1">
    <source>
        <dbReference type="SAM" id="MobiDB-lite"/>
    </source>
</evidence>
<feature type="compositionally biased region" description="Polar residues" evidence="1">
    <location>
        <begin position="189"/>
        <end position="200"/>
    </location>
</feature>
<dbReference type="EMBL" id="MU825889">
    <property type="protein sequence ID" value="KAJ7384213.1"/>
    <property type="molecule type" value="Genomic_DNA"/>
</dbReference>
<organism evidence="2 3">
    <name type="scientific">Desmophyllum pertusum</name>
    <dbReference type="NCBI Taxonomy" id="174260"/>
    <lineage>
        <taxon>Eukaryota</taxon>
        <taxon>Metazoa</taxon>
        <taxon>Cnidaria</taxon>
        <taxon>Anthozoa</taxon>
        <taxon>Hexacorallia</taxon>
        <taxon>Scleractinia</taxon>
        <taxon>Caryophylliina</taxon>
        <taxon>Caryophylliidae</taxon>
        <taxon>Desmophyllum</taxon>
    </lineage>
</organism>
<protein>
    <submittedName>
        <fullName evidence="2">Uncharacterized protein</fullName>
    </submittedName>
</protein>
<comment type="caution">
    <text evidence="2">The sequence shown here is derived from an EMBL/GenBank/DDBJ whole genome shotgun (WGS) entry which is preliminary data.</text>
</comment>
<dbReference type="Proteomes" id="UP001163046">
    <property type="component" value="Unassembled WGS sequence"/>
</dbReference>
<keyword evidence="3" id="KW-1185">Reference proteome</keyword>
<feature type="region of interest" description="Disordered" evidence="1">
    <location>
        <begin position="177"/>
        <end position="202"/>
    </location>
</feature>
<evidence type="ECO:0000313" key="3">
    <source>
        <dbReference type="Proteomes" id="UP001163046"/>
    </source>
</evidence>
<evidence type="ECO:0000313" key="2">
    <source>
        <dbReference type="EMBL" id="KAJ7384213.1"/>
    </source>
</evidence>
<sequence>MDVVHVVHGAMIRLRIPLLSAPAPGIVDLVVELRSTTCCQRTKTTGSLSRSSSTMKMTSLNTSPGFFLRPHLTREDTGSLPYAPEMPQDFHLMVENLHVVILQSAAVAPVKASAKIQGCVPKPCDPPKNASSTNSGIRRTKANANGCHYPTNTSPNLKGASESIFRDKRCVETSCPARSGPPTRCMESNYPSRSPNNSTGRHLESGAAELRRMISERYLCGDKSFEESLSALVSPTRHENSQTESADLCDSTGIYGAHPELSLADSCPVKRKSTSELSEHDCYPQRKRKRQCVGDDVNGIHDAQASNETIDLNDTLGNFLNSYGKDTSFKINASRGTRRSRAMTRSRGMAKTRMQGRTAWKYISTITSGSQCDNNRVKKPGSESFTRAMPLIDLTDGIADAAVKSRVLQGGDQAPNDENKARVERKDIGEVIKTAKPVQRMLLKNSRSSLYGSYALDYDSLPKLISVLSSPMAVVASTFQT</sequence>
<proteinExistence type="predicted"/>
<name>A0A9W9ZM29_9CNID</name>
<reference evidence="2" key="1">
    <citation type="submission" date="2023-01" db="EMBL/GenBank/DDBJ databases">
        <title>Genome assembly of the deep-sea coral Lophelia pertusa.</title>
        <authorList>
            <person name="Herrera S."/>
            <person name="Cordes E."/>
        </authorList>
    </citation>
    <scope>NUCLEOTIDE SEQUENCE</scope>
    <source>
        <strain evidence="2">USNM1676648</strain>
        <tissue evidence="2">Polyp</tissue>
    </source>
</reference>
<dbReference type="AlphaFoldDB" id="A0A9W9ZM29"/>
<gene>
    <name evidence="2" type="ORF">OS493_022841</name>
</gene>
<accession>A0A9W9ZM29</accession>